<protein>
    <recommendedName>
        <fullName evidence="4">G-protein coupled receptors family 1 profile domain-containing protein</fullName>
    </recommendedName>
</protein>
<accession>A0AAN9AAK5</accession>
<evidence type="ECO:0008006" key="4">
    <source>
        <dbReference type="Google" id="ProtNLM"/>
    </source>
</evidence>
<gene>
    <name evidence="2" type="ORF">SK128_002592</name>
</gene>
<dbReference type="Gene3D" id="1.20.1070.10">
    <property type="entry name" value="Rhodopsin 7-helix transmembrane proteins"/>
    <property type="match status" value="1"/>
</dbReference>
<reference evidence="2 3" key="1">
    <citation type="submission" date="2023-11" db="EMBL/GenBank/DDBJ databases">
        <title>Halocaridina rubra genome assembly.</title>
        <authorList>
            <person name="Smith C."/>
        </authorList>
    </citation>
    <scope>NUCLEOTIDE SEQUENCE [LARGE SCALE GENOMIC DNA]</scope>
    <source>
        <strain evidence="2">EP-1</strain>
        <tissue evidence="2">Whole</tissue>
    </source>
</reference>
<evidence type="ECO:0000313" key="2">
    <source>
        <dbReference type="EMBL" id="KAK7080634.1"/>
    </source>
</evidence>
<feature type="transmembrane region" description="Helical" evidence="1">
    <location>
        <begin position="53"/>
        <end position="73"/>
    </location>
</feature>
<keyword evidence="1" id="KW-1133">Transmembrane helix</keyword>
<organism evidence="2 3">
    <name type="scientific">Halocaridina rubra</name>
    <name type="common">Hawaiian red shrimp</name>
    <dbReference type="NCBI Taxonomy" id="373956"/>
    <lineage>
        <taxon>Eukaryota</taxon>
        <taxon>Metazoa</taxon>
        <taxon>Ecdysozoa</taxon>
        <taxon>Arthropoda</taxon>
        <taxon>Crustacea</taxon>
        <taxon>Multicrustacea</taxon>
        <taxon>Malacostraca</taxon>
        <taxon>Eumalacostraca</taxon>
        <taxon>Eucarida</taxon>
        <taxon>Decapoda</taxon>
        <taxon>Pleocyemata</taxon>
        <taxon>Caridea</taxon>
        <taxon>Atyoidea</taxon>
        <taxon>Atyidae</taxon>
        <taxon>Halocaridina</taxon>
    </lineage>
</organism>
<dbReference type="Proteomes" id="UP001381693">
    <property type="component" value="Unassembled WGS sequence"/>
</dbReference>
<keyword evidence="1" id="KW-0472">Membrane</keyword>
<name>A0AAN9AAK5_HALRR</name>
<sequence length="153" mass="17045">MCVISPVEEAAEYLNTSDMSVAILRIPTNITQEGTQLLNETDKLTAFPVSSGFTFITVLSGSIGNVLLIYLSFLKSKLMTVINQLLLLQCIINLSECCFLIPIRSVLIGTAVIFPTRNQLCRVILSWTYANWANFCFSLFVISTIRQDALTRL</sequence>
<comment type="caution">
    <text evidence="2">The sequence shown here is derived from an EMBL/GenBank/DDBJ whole genome shotgun (WGS) entry which is preliminary data.</text>
</comment>
<evidence type="ECO:0000256" key="1">
    <source>
        <dbReference type="SAM" id="Phobius"/>
    </source>
</evidence>
<proteinExistence type="predicted"/>
<keyword evidence="1" id="KW-0812">Transmembrane</keyword>
<feature type="transmembrane region" description="Helical" evidence="1">
    <location>
        <begin position="126"/>
        <end position="145"/>
    </location>
</feature>
<feature type="transmembrane region" description="Helical" evidence="1">
    <location>
        <begin position="85"/>
        <end position="114"/>
    </location>
</feature>
<dbReference type="EMBL" id="JAXCGZ010005839">
    <property type="protein sequence ID" value="KAK7080634.1"/>
    <property type="molecule type" value="Genomic_DNA"/>
</dbReference>
<dbReference type="AlphaFoldDB" id="A0AAN9AAK5"/>
<keyword evidence="3" id="KW-1185">Reference proteome</keyword>
<dbReference type="SUPFAM" id="SSF81321">
    <property type="entry name" value="Family A G protein-coupled receptor-like"/>
    <property type="match status" value="1"/>
</dbReference>
<evidence type="ECO:0000313" key="3">
    <source>
        <dbReference type="Proteomes" id="UP001381693"/>
    </source>
</evidence>